<evidence type="ECO:0000256" key="4">
    <source>
        <dbReference type="ARBA" id="ARBA00022989"/>
    </source>
</evidence>
<proteinExistence type="inferred from homology"/>
<organism evidence="7 8">
    <name type="scientific">Hydrocarboniphaga daqingensis</name>
    <dbReference type="NCBI Taxonomy" id="490188"/>
    <lineage>
        <taxon>Bacteria</taxon>
        <taxon>Pseudomonadati</taxon>
        <taxon>Pseudomonadota</taxon>
        <taxon>Gammaproteobacteria</taxon>
        <taxon>Nevskiales</taxon>
        <taxon>Nevskiaceae</taxon>
        <taxon>Hydrocarboniphaga</taxon>
    </lineage>
</organism>
<dbReference type="Pfam" id="PF01594">
    <property type="entry name" value="AI-2E_transport"/>
    <property type="match status" value="1"/>
</dbReference>
<feature type="transmembrane region" description="Helical" evidence="6">
    <location>
        <begin position="60"/>
        <end position="88"/>
    </location>
</feature>
<reference evidence="7 8" key="1">
    <citation type="submission" date="2016-11" db="EMBL/GenBank/DDBJ databases">
        <authorList>
            <person name="Jaros S."/>
            <person name="Januszkiewicz K."/>
            <person name="Wedrychowicz H."/>
        </authorList>
    </citation>
    <scope>NUCLEOTIDE SEQUENCE [LARGE SCALE GENOMIC DNA]</scope>
    <source>
        <strain evidence="7 8">CGMCC 1.7049</strain>
    </source>
</reference>
<accession>A0A1M5JV25</accession>
<dbReference type="EMBL" id="FQWZ01000001">
    <property type="protein sequence ID" value="SHG44462.1"/>
    <property type="molecule type" value="Genomic_DNA"/>
</dbReference>
<keyword evidence="5 6" id="KW-0472">Membrane</keyword>
<evidence type="ECO:0000313" key="7">
    <source>
        <dbReference type="EMBL" id="SHG44462.1"/>
    </source>
</evidence>
<evidence type="ECO:0000256" key="3">
    <source>
        <dbReference type="ARBA" id="ARBA00022692"/>
    </source>
</evidence>
<dbReference type="OrthoDB" id="8113193at2"/>
<gene>
    <name evidence="7" type="ORF">SAMN04488068_0223</name>
</gene>
<dbReference type="Proteomes" id="UP000199758">
    <property type="component" value="Unassembled WGS sequence"/>
</dbReference>
<feature type="transmembrane region" description="Helical" evidence="6">
    <location>
        <begin position="258"/>
        <end position="278"/>
    </location>
</feature>
<keyword evidence="3 6" id="KW-0812">Transmembrane</keyword>
<feature type="transmembrane region" description="Helical" evidence="6">
    <location>
        <begin position="12"/>
        <end position="40"/>
    </location>
</feature>
<feature type="transmembrane region" description="Helical" evidence="6">
    <location>
        <begin position="299"/>
        <end position="327"/>
    </location>
</feature>
<dbReference type="InterPro" id="IPR002549">
    <property type="entry name" value="AI-2E-like"/>
</dbReference>
<feature type="transmembrane region" description="Helical" evidence="6">
    <location>
        <begin position="234"/>
        <end position="252"/>
    </location>
</feature>
<keyword evidence="4 6" id="KW-1133">Transmembrane helix</keyword>
<sequence>MSRVDARNRVEIASWLIIGTGLALTLTLHLLPALLGGLLVYEMVRGLAPFIRSRPIEADLAKLIVVALIAVLVVLALSGLTLSALSFLRSQSGDLSALMEKLAQIIDESRDRLPLWMLTYVPETADDLRAALSHYLREHAGTLQGAGTDFVRALAHALIGMIIGGLISLREAKLSTPQRPLAAALALRAERVSDSFRRVVFAQFWIAGLNTLFTGLYLTVALPLMGVELPLTKTLIVVTFVCGLLPVLGNLISNTVIVLVSLSNSVFVAVGSLTYLVVIHKLEYFLNARIIGSRIRARAWELLMAMLVMEATFGIAGLIAAPIYYAYLKNELDAKHLV</sequence>
<evidence type="ECO:0000256" key="5">
    <source>
        <dbReference type="ARBA" id="ARBA00023136"/>
    </source>
</evidence>
<comment type="similarity">
    <text evidence="2">Belongs to the autoinducer-2 exporter (AI-2E) (TC 2.A.86) family.</text>
</comment>
<comment type="subcellular location">
    <subcellularLocation>
        <location evidence="1">Membrane</location>
        <topology evidence="1">Multi-pass membrane protein</topology>
    </subcellularLocation>
</comment>
<name>A0A1M5JV25_9GAMM</name>
<dbReference type="AlphaFoldDB" id="A0A1M5JV25"/>
<feature type="transmembrane region" description="Helical" evidence="6">
    <location>
        <begin position="200"/>
        <end position="222"/>
    </location>
</feature>
<keyword evidence="8" id="KW-1185">Reference proteome</keyword>
<evidence type="ECO:0000256" key="6">
    <source>
        <dbReference type="SAM" id="Phobius"/>
    </source>
</evidence>
<evidence type="ECO:0000256" key="2">
    <source>
        <dbReference type="ARBA" id="ARBA00009773"/>
    </source>
</evidence>
<dbReference type="STRING" id="490188.SAMN04488068_0223"/>
<evidence type="ECO:0000256" key="1">
    <source>
        <dbReference type="ARBA" id="ARBA00004141"/>
    </source>
</evidence>
<dbReference type="RefSeq" id="WP_072892847.1">
    <property type="nucleotide sequence ID" value="NZ_FQWZ01000001.1"/>
</dbReference>
<evidence type="ECO:0000313" key="8">
    <source>
        <dbReference type="Proteomes" id="UP000199758"/>
    </source>
</evidence>
<protein>
    <submittedName>
        <fullName evidence="7">Predicted PurR-regulated permease PerM</fullName>
    </submittedName>
</protein>
<dbReference type="GO" id="GO:0016020">
    <property type="term" value="C:membrane"/>
    <property type="evidence" value="ECO:0007669"/>
    <property type="project" value="UniProtKB-SubCell"/>
</dbReference>